<feature type="transmembrane region" description="Helical" evidence="1">
    <location>
        <begin position="119"/>
        <end position="135"/>
    </location>
</feature>
<dbReference type="Proteomes" id="UP001205843">
    <property type="component" value="Unassembled WGS sequence"/>
</dbReference>
<organism evidence="3 4">
    <name type="scientific">Natronocella acetinitrilica</name>
    <dbReference type="NCBI Taxonomy" id="414046"/>
    <lineage>
        <taxon>Bacteria</taxon>
        <taxon>Pseudomonadati</taxon>
        <taxon>Pseudomonadota</taxon>
        <taxon>Gammaproteobacteria</taxon>
        <taxon>Chromatiales</taxon>
        <taxon>Ectothiorhodospiraceae</taxon>
        <taxon>Natronocella</taxon>
    </lineage>
</organism>
<feature type="transmembrane region" description="Helical" evidence="1">
    <location>
        <begin position="141"/>
        <end position="162"/>
    </location>
</feature>
<feature type="transmembrane region" description="Helical" evidence="1">
    <location>
        <begin position="258"/>
        <end position="276"/>
    </location>
</feature>
<feature type="domain" description="EamA" evidence="2">
    <location>
        <begin position="2"/>
        <end position="135"/>
    </location>
</feature>
<keyword evidence="1" id="KW-1133">Transmembrane helix</keyword>
<accession>A0AAE3G5E6</accession>
<dbReference type="PANTHER" id="PTHR22911">
    <property type="entry name" value="ACYL-MALONYL CONDENSING ENZYME-RELATED"/>
    <property type="match status" value="1"/>
</dbReference>
<feature type="transmembrane region" description="Helical" evidence="1">
    <location>
        <begin position="68"/>
        <end position="87"/>
    </location>
</feature>
<dbReference type="SUPFAM" id="SSF103481">
    <property type="entry name" value="Multidrug resistance efflux transporter EmrE"/>
    <property type="match status" value="2"/>
</dbReference>
<keyword evidence="4" id="KW-1185">Reference proteome</keyword>
<feature type="transmembrane region" description="Helical" evidence="1">
    <location>
        <begin position="35"/>
        <end position="56"/>
    </location>
</feature>
<dbReference type="RefSeq" id="WP_253480367.1">
    <property type="nucleotide sequence ID" value="NZ_JALJXV010000007.1"/>
</dbReference>
<gene>
    <name evidence="3" type="ORF">J2T57_003124</name>
</gene>
<dbReference type="GO" id="GO:0016020">
    <property type="term" value="C:membrane"/>
    <property type="evidence" value="ECO:0007669"/>
    <property type="project" value="InterPro"/>
</dbReference>
<sequence length="297" mass="31610">MTGVLLMAGGVSLLPLMDGVAKHLVTDFPVFQVVWARFTFHLLWMLPVLWLLGLKLRDLWPTRPGVQLIRSGFLLGATVSFFAAIRYMPIADALALLFISPMVCTLLSPLALGERIGPVRWLAVVAGFVGALIVVRPGFGVFHWASLLALSAGVFHGCYLLTTRVLSGSSPPSLTLAYTAVVGMVAMSLLMPAGIWVAPGAGDWALMILMGLLGACGHYLIIKSFERAAAPVVAPVGYVEILSATAVGYWFFSDFPDAWTWFGIAIIVLGGVLITLHDGTRRARPPPPDGGSGGAVI</sequence>
<dbReference type="Gene3D" id="1.10.3730.20">
    <property type="match status" value="1"/>
</dbReference>
<feature type="domain" description="EamA" evidence="2">
    <location>
        <begin position="144"/>
        <end position="275"/>
    </location>
</feature>
<feature type="transmembrane region" description="Helical" evidence="1">
    <location>
        <begin position="229"/>
        <end position="252"/>
    </location>
</feature>
<proteinExistence type="predicted"/>
<feature type="transmembrane region" description="Helical" evidence="1">
    <location>
        <begin position="204"/>
        <end position="222"/>
    </location>
</feature>
<comment type="caution">
    <text evidence="3">The sequence shown here is derived from an EMBL/GenBank/DDBJ whole genome shotgun (WGS) entry which is preliminary data.</text>
</comment>
<keyword evidence="1" id="KW-0812">Transmembrane</keyword>
<keyword evidence="1" id="KW-0472">Membrane</keyword>
<dbReference type="InterPro" id="IPR000620">
    <property type="entry name" value="EamA_dom"/>
</dbReference>
<evidence type="ECO:0000313" key="4">
    <source>
        <dbReference type="Proteomes" id="UP001205843"/>
    </source>
</evidence>
<dbReference type="PANTHER" id="PTHR22911:SF103">
    <property type="entry name" value="BLR2811 PROTEIN"/>
    <property type="match status" value="1"/>
</dbReference>
<reference evidence="3" key="1">
    <citation type="submission" date="2022-03" db="EMBL/GenBank/DDBJ databases">
        <title>Genomic Encyclopedia of Type Strains, Phase III (KMG-III): the genomes of soil and plant-associated and newly described type strains.</title>
        <authorList>
            <person name="Whitman W."/>
        </authorList>
    </citation>
    <scope>NUCLEOTIDE SEQUENCE</scope>
    <source>
        <strain evidence="3">ANL 6-2</strain>
    </source>
</reference>
<evidence type="ECO:0000313" key="3">
    <source>
        <dbReference type="EMBL" id="MCP1675969.1"/>
    </source>
</evidence>
<evidence type="ECO:0000256" key="1">
    <source>
        <dbReference type="SAM" id="Phobius"/>
    </source>
</evidence>
<dbReference type="EMBL" id="JALJXV010000007">
    <property type="protein sequence ID" value="MCP1675969.1"/>
    <property type="molecule type" value="Genomic_DNA"/>
</dbReference>
<feature type="transmembrane region" description="Helical" evidence="1">
    <location>
        <begin position="174"/>
        <end position="198"/>
    </location>
</feature>
<feature type="transmembrane region" description="Helical" evidence="1">
    <location>
        <begin position="93"/>
        <end position="112"/>
    </location>
</feature>
<dbReference type="AlphaFoldDB" id="A0AAE3G5E6"/>
<protein>
    <submittedName>
        <fullName evidence="3">Drug/metabolite transporter (DMT)-like permease</fullName>
    </submittedName>
</protein>
<dbReference type="Pfam" id="PF00892">
    <property type="entry name" value="EamA"/>
    <property type="match status" value="2"/>
</dbReference>
<dbReference type="InterPro" id="IPR037185">
    <property type="entry name" value="EmrE-like"/>
</dbReference>
<name>A0AAE3G5E6_9GAMM</name>
<evidence type="ECO:0000259" key="2">
    <source>
        <dbReference type="Pfam" id="PF00892"/>
    </source>
</evidence>